<evidence type="ECO:0000259" key="2">
    <source>
        <dbReference type="Pfam" id="PF03469"/>
    </source>
</evidence>
<dbReference type="OrthoDB" id="1892195at2759"/>
<dbReference type="InterPro" id="IPR005379">
    <property type="entry name" value="FDM1-5/IDN2_XH"/>
</dbReference>
<dbReference type="PANTHER" id="PTHR21596">
    <property type="entry name" value="RIBONUCLEASE P SUBUNIT P38"/>
    <property type="match status" value="1"/>
</dbReference>
<dbReference type="Proteomes" id="UP000504607">
    <property type="component" value="Unplaced"/>
</dbReference>
<dbReference type="PANTHER" id="PTHR21596:SF3">
    <property type="entry name" value="FACTOR OF DNA METHYLATION 1-RELATED"/>
    <property type="match status" value="1"/>
</dbReference>
<gene>
    <name evidence="4" type="primary">LOC105037787</name>
</gene>
<dbReference type="Pfam" id="PF03469">
    <property type="entry name" value="XH"/>
    <property type="match status" value="1"/>
</dbReference>
<evidence type="ECO:0000313" key="3">
    <source>
        <dbReference type="Proteomes" id="UP000504607"/>
    </source>
</evidence>
<dbReference type="GO" id="GO:0080188">
    <property type="term" value="P:gene silencing by siRNA-directed DNA methylation"/>
    <property type="evidence" value="ECO:0007669"/>
    <property type="project" value="InterPro"/>
</dbReference>
<protein>
    <submittedName>
        <fullName evidence="4">Factor of DNA methylation 1</fullName>
    </submittedName>
</protein>
<feature type="region of interest" description="Disordered" evidence="1">
    <location>
        <begin position="1"/>
        <end position="24"/>
    </location>
</feature>
<evidence type="ECO:0000256" key="1">
    <source>
        <dbReference type="SAM" id="MobiDB-lite"/>
    </source>
</evidence>
<accession>A0A6I9QLL8</accession>
<proteinExistence type="predicted"/>
<organism evidence="3 4">
    <name type="scientific">Elaeis guineensis var. tenera</name>
    <name type="common">Oil palm</name>
    <dbReference type="NCBI Taxonomy" id="51953"/>
    <lineage>
        <taxon>Eukaryota</taxon>
        <taxon>Viridiplantae</taxon>
        <taxon>Streptophyta</taxon>
        <taxon>Embryophyta</taxon>
        <taxon>Tracheophyta</taxon>
        <taxon>Spermatophyta</taxon>
        <taxon>Magnoliopsida</taxon>
        <taxon>Liliopsida</taxon>
        <taxon>Arecaceae</taxon>
        <taxon>Arecoideae</taxon>
        <taxon>Cocoseae</taxon>
        <taxon>Elaeidinae</taxon>
        <taxon>Elaeis</taxon>
    </lineage>
</organism>
<dbReference type="AlphaFoldDB" id="A0A6I9QLL8"/>
<dbReference type="InterPro" id="IPR045177">
    <property type="entry name" value="FDM1-5/IDN2"/>
</dbReference>
<keyword evidence="3" id="KW-1185">Reference proteome</keyword>
<dbReference type="RefSeq" id="XP_010911713.1">
    <property type="nucleotide sequence ID" value="XM_010913411.1"/>
</dbReference>
<sequence length="206" mass="24076">MKHMGGEEDSEVKKKVEEMSEQLKEKVEEMEDLEVLNQTLVVKERKSNDELQEARKELISGLKEMLSGRTLIGIKRMGELDEKPFQTACKQRFSKDNADVNAIMLCSKWQDELRKPEWHPFKVITVDGKPQEIIQEDDEKLQALKEELGDEVYKVVTTALLEMNEYNPSGRYVIPELWNFKEGRKATLKEAIQYILKQLKTCKRTR</sequence>
<reference evidence="4" key="1">
    <citation type="submission" date="2025-08" db="UniProtKB">
        <authorList>
            <consortium name="RefSeq"/>
        </authorList>
    </citation>
    <scope>IDENTIFICATION</scope>
</reference>
<feature type="domain" description="Factor of DNA methylation 1-5/IDN2" evidence="2">
    <location>
        <begin position="75"/>
        <end position="204"/>
    </location>
</feature>
<evidence type="ECO:0000313" key="4">
    <source>
        <dbReference type="RefSeq" id="XP_010911713.1"/>
    </source>
</evidence>
<dbReference type="InParanoid" id="A0A6I9QLL8"/>
<name>A0A6I9QLL8_ELAGV</name>